<dbReference type="Proteomes" id="UP000193922">
    <property type="component" value="Unassembled WGS sequence"/>
</dbReference>
<accession>A0A1Y1VT51</accession>
<evidence type="ECO:0000313" key="4">
    <source>
        <dbReference type="Proteomes" id="UP000193922"/>
    </source>
</evidence>
<reference evidence="3 4" key="1">
    <citation type="submission" date="2016-07" db="EMBL/GenBank/DDBJ databases">
        <title>Pervasive Adenine N6-methylation of Active Genes in Fungi.</title>
        <authorList>
            <consortium name="DOE Joint Genome Institute"/>
            <person name="Mondo S.J."/>
            <person name="Dannebaum R.O."/>
            <person name="Kuo R.C."/>
            <person name="Labutti K."/>
            <person name="Haridas S."/>
            <person name="Kuo A."/>
            <person name="Salamov A."/>
            <person name="Ahrendt S.R."/>
            <person name="Lipzen A."/>
            <person name="Sullivan W."/>
            <person name="Andreopoulos W.B."/>
            <person name="Clum A."/>
            <person name="Lindquist E."/>
            <person name="Daum C."/>
            <person name="Ramamoorthy G.K."/>
            <person name="Gryganskyi A."/>
            <person name="Culley D."/>
            <person name="Magnuson J.K."/>
            <person name="James T.Y."/>
            <person name="O'Malley M.A."/>
            <person name="Stajich J.E."/>
            <person name="Spatafora J.W."/>
            <person name="Visel A."/>
            <person name="Grigoriev I.V."/>
        </authorList>
    </citation>
    <scope>NUCLEOTIDE SEQUENCE [LARGE SCALE GENOMIC DNA]</scope>
    <source>
        <strain evidence="3 4">ATCC 12442</strain>
    </source>
</reference>
<dbReference type="EMBL" id="MCFD01000100">
    <property type="protein sequence ID" value="ORX64363.1"/>
    <property type="molecule type" value="Genomic_DNA"/>
</dbReference>
<dbReference type="Gene3D" id="1.10.510.10">
    <property type="entry name" value="Transferase(Phosphotransferase) domain 1"/>
    <property type="match status" value="1"/>
</dbReference>
<dbReference type="RefSeq" id="XP_040739240.1">
    <property type="nucleotide sequence ID" value="XM_040889917.1"/>
</dbReference>
<evidence type="ECO:0000256" key="1">
    <source>
        <dbReference type="SAM" id="MobiDB-lite"/>
    </source>
</evidence>
<feature type="domain" description="Fungal-type protein kinase" evidence="2">
    <location>
        <begin position="594"/>
        <end position="674"/>
    </location>
</feature>
<feature type="region of interest" description="Disordered" evidence="1">
    <location>
        <begin position="25"/>
        <end position="132"/>
    </location>
</feature>
<feature type="compositionally biased region" description="Polar residues" evidence="1">
    <location>
        <begin position="83"/>
        <end position="97"/>
    </location>
</feature>
<organism evidence="3 4">
    <name type="scientific">Linderina pennispora</name>
    <dbReference type="NCBI Taxonomy" id="61395"/>
    <lineage>
        <taxon>Eukaryota</taxon>
        <taxon>Fungi</taxon>
        <taxon>Fungi incertae sedis</taxon>
        <taxon>Zoopagomycota</taxon>
        <taxon>Kickxellomycotina</taxon>
        <taxon>Kickxellomycetes</taxon>
        <taxon>Kickxellales</taxon>
        <taxon>Kickxellaceae</taxon>
        <taxon>Linderina</taxon>
    </lineage>
</organism>
<feature type="compositionally biased region" description="Acidic residues" evidence="1">
    <location>
        <begin position="820"/>
        <end position="843"/>
    </location>
</feature>
<dbReference type="InterPro" id="IPR040976">
    <property type="entry name" value="Pkinase_fungal"/>
</dbReference>
<dbReference type="SUPFAM" id="SSF56112">
    <property type="entry name" value="Protein kinase-like (PK-like)"/>
    <property type="match status" value="1"/>
</dbReference>
<gene>
    <name evidence="3" type="ORF">DL89DRAFT_288311</name>
</gene>
<dbReference type="OrthoDB" id="5585034at2759"/>
<comment type="caution">
    <text evidence="3">The sequence shown here is derived from an EMBL/GenBank/DDBJ whole genome shotgun (WGS) entry which is preliminary data.</text>
</comment>
<evidence type="ECO:0000313" key="3">
    <source>
        <dbReference type="EMBL" id="ORX64363.1"/>
    </source>
</evidence>
<dbReference type="GeneID" id="63806565"/>
<dbReference type="AlphaFoldDB" id="A0A1Y1VT51"/>
<name>A0A1Y1VT51_9FUNG</name>
<feature type="region of interest" description="Disordered" evidence="1">
    <location>
        <begin position="812"/>
        <end position="851"/>
    </location>
</feature>
<sequence>MDLSHLESILGKFLIAQAERDEKLRAEQAERDERRGAEQAERDERRDAEQAKRDERLMNLLVALNNKGPASSTNVRRGRDSGHSSQVGPKMAKNTSGQQGGQLSKGHKRGSRNTSSITDRRSTYARGEISSHKPGKIKDMYQYRGAKCKREWLAITTRSSILVDLKTSLAYGDPLPDGTDLVTNIISKFERRYRSHTPRAGIPNVLEGKGLHKEDSVEAGFALLLQSIVEELDKSVPGARTLGYLVTSNKEIDGKGKPDISIVPTGWCENEHVRWHDMASFVELKGARIPATDTKSHGQLSTYLLRMWESYWRIHCVGMMVIEGKLWAFSNTRGGICKAEVGKLPFIKYSDDTAKRSKGIGHCVLSMDQAGEISQPSNVDACKDTVRFLLTIFTLPISHFGWLFPCERNCVSPFTFVKPIVVAPVEPLWMIQPSAISDPFGAAATSSRLESITITPLIGRSELLGRCQRPVGTISWGCKAISNTTGSETPCFLKVLWGKSRLLRESYIYEQLALAGVPHTPKVHWHGQFAHIGGVNANIGSMRGEAYLMEDCGDTIDEFVANIKAHSADEWRLVNVAAGYLHTLFAASAGEPSTIHRDISSGNLLVRNGKRCADDEPFVIDWEFALILCDGRRVNDVGVVAITGTRVYMGWRVLSGTEWRSLVDDIESMFLTLFHAIYKVFPNTSRSKSEMDAIWGNSVDDKELLHKREDWLQTEKSCMAYISERCHTSWRKLLGLFYRLLFSEHKPGTTLNIKDRDPRLESTAIHDWVTGLAEILGDLVGSSTHFHSFKSYAALPEYEDWCIRKFAQENAGPANAGGNDSDDSDNSDDGDSNDSDDGDDTNEPDPKRQKV</sequence>
<protein>
    <recommendedName>
        <fullName evidence="2">Fungal-type protein kinase domain-containing protein</fullName>
    </recommendedName>
</protein>
<keyword evidence="4" id="KW-1185">Reference proteome</keyword>
<proteinExistence type="predicted"/>
<feature type="compositionally biased region" description="Basic and acidic residues" evidence="1">
    <location>
        <begin position="25"/>
        <end position="57"/>
    </location>
</feature>
<evidence type="ECO:0000259" key="2">
    <source>
        <dbReference type="Pfam" id="PF17667"/>
    </source>
</evidence>
<dbReference type="Pfam" id="PF17667">
    <property type="entry name" value="Pkinase_fungal"/>
    <property type="match status" value="1"/>
</dbReference>
<dbReference type="InterPro" id="IPR011009">
    <property type="entry name" value="Kinase-like_dom_sf"/>
</dbReference>